<proteinExistence type="predicted"/>
<dbReference type="OrthoDB" id="272703at2759"/>
<reference evidence="6 7" key="1">
    <citation type="submission" date="2017-04" db="EMBL/GenBank/DDBJ databases">
        <authorList>
            <person name="Afonso C.L."/>
            <person name="Miller P.J."/>
            <person name="Scott M.A."/>
            <person name="Spackman E."/>
            <person name="Goraichik I."/>
            <person name="Dimitrov K.M."/>
            <person name="Suarez D.L."/>
            <person name="Swayne D.E."/>
        </authorList>
    </citation>
    <scope>NUCLEOTIDE SEQUENCE [LARGE SCALE GENOMIC DNA]</scope>
</reference>
<evidence type="ECO:0000256" key="2">
    <source>
        <dbReference type="ARBA" id="ARBA00023242"/>
    </source>
</evidence>
<accession>A0A1X7R6A7</accession>
<dbReference type="InterPro" id="IPR038192">
    <property type="entry name" value="CSTF_C_sf"/>
</dbReference>
<evidence type="ECO:0000259" key="5">
    <source>
        <dbReference type="Pfam" id="PF14327"/>
    </source>
</evidence>
<evidence type="ECO:0000259" key="4">
    <source>
        <dbReference type="Pfam" id="PF14304"/>
    </source>
</evidence>
<name>A0A1X7R6A7_9SACH</name>
<gene>
    <name evidence="6" type="ORF">KASA_0M04224G</name>
</gene>
<dbReference type="AlphaFoldDB" id="A0A1X7R6A7"/>
<dbReference type="InterPro" id="IPR025742">
    <property type="entry name" value="CSTF2_hinge"/>
</dbReference>
<dbReference type="Pfam" id="PF14327">
    <property type="entry name" value="CSTF2_hinge"/>
    <property type="match status" value="1"/>
</dbReference>
<evidence type="ECO:0000313" key="6">
    <source>
        <dbReference type="EMBL" id="SMN20980.1"/>
    </source>
</evidence>
<feature type="region of interest" description="Disordered" evidence="3">
    <location>
        <begin position="142"/>
        <end position="166"/>
    </location>
</feature>
<comment type="subcellular location">
    <subcellularLocation>
        <location evidence="1">Nucleus</location>
    </subcellularLocation>
</comment>
<evidence type="ECO:0000256" key="3">
    <source>
        <dbReference type="SAM" id="MobiDB-lite"/>
    </source>
</evidence>
<dbReference type="InterPro" id="IPR026896">
    <property type="entry name" value="CSTF_C"/>
</dbReference>
<feature type="domain" description="Cleavage stimulation factor subunit 2 hinge" evidence="5">
    <location>
        <begin position="189"/>
        <end position="263"/>
    </location>
</feature>
<dbReference type="Proteomes" id="UP000196158">
    <property type="component" value="Unassembled WGS sequence"/>
</dbReference>
<dbReference type="GO" id="GO:0003729">
    <property type="term" value="F:mRNA binding"/>
    <property type="evidence" value="ECO:0007669"/>
    <property type="project" value="TreeGrafter"/>
</dbReference>
<organism evidence="6 7">
    <name type="scientific">Maudiozyma saulgeensis</name>
    <dbReference type="NCBI Taxonomy" id="1789683"/>
    <lineage>
        <taxon>Eukaryota</taxon>
        <taxon>Fungi</taxon>
        <taxon>Dikarya</taxon>
        <taxon>Ascomycota</taxon>
        <taxon>Saccharomycotina</taxon>
        <taxon>Saccharomycetes</taxon>
        <taxon>Saccharomycetales</taxon>
        <taxon>Saccharomycetaceae</taxon>
        <taxon>Maudiozyma</taxon>
    </lineage>
</organism>
<evidence type="ECO:0000256" key="1">
    <source>
        <dbReference type="ARBA" id="ARBA00004123"/>
    </source>
</evidence>
<evidence type="ECO:0000313" key="7">
    <source>
        <dbReference type="Proteomes" id="UP000196158"/>
    </source>
</evidence>
<feature type="compositionally biased region" description="Low complexity" evidence="3">
    <location>
        <begin position="291"/>
        <end position="304"/>
    </location>
</feature>
<dbReference type="PANTHER" id="PTHR45735:SF11">
    <property type="entry name" value="PROTEIN PTI1"/>
    <property type="match status" value="1"/>
</dbReference>
<sequence length="363" mass="40354">MSVDPRRRLSRHELTPENLQTSIQVSNLPADWTPETVSSIVAGSGVIVEVTPKMDPRTNKLTNVTYDYSNSRECEDAYSLLTKIDKLPCTMERTIPTNYKARLKAIEDGTPIDRPEIELNRDSYPWDLGLELPFQMVTNVPIPRRPPVGSSTTNSGTSTTNGSTSNMAFPDILSKASKHLPVLTPNALTTQDLTGISNNLSKIAPLQLIEMISNLKILANQSTTKRSQIEDFLLNNNKDITIAVSQALLEMGFIDYNVVNSVINSQPSTINQPVNVVQPPVVQQTPLQVPQPQMQTPPVQETVPISSPQPSIQRQINEPKLQAAPENQREMIRQVLTLTDSQLEQLPDAQRTMVEGLRKEYLI</sequence>
<feature type="domain" description="Transcription termination and cleavage factor C-terminal" evidence="4">
    <location>
        <begin position="327"/>
        <end position="359"/>
    </location>
</feature>
<dbReference type="GO" id="GO:0031124">
    <property type="term" value="P:mRNA 3'-end processing"/>
    <property type="evidence" value="ECO:0007669"/>
    <property type="project" value="InterPro"/>
</dbReference>
<keyword evidence="7" id="KW-1185">Reference proteome</keyword>
<dbReference type="EMBL" id="FXLY01000006">
    <property type="protein sequence ID" value="SMN20980.1"/>
    <property type="molecule type" value="Genomic_DNA"/>
</dbReference>
<feature type="region of interest" description="Disordered" evidence="3">
    <location>
        <begin position="291"/>
        <end position="313"/>
    </location>
</feature>
<keyword evidence="2" id="KW-0539">Nucleus</keyword>
<dbReference type="GO" id="GO:0005847">
    <property type="term" value="C:mRNA cleavage and polyadenylation specificity factor complex"/>
    <property type="evidence" value="ECO:0007669"/>
    <property type="project" value="TreeGrafter"/>
</dbReference>
<dbReference type="PANTHER" id="PTHR45735">
    <property type="entry name" value="CLEAVAGE STIMULATION FACTOR SUBUNIT 2"/>
    <property type="match status" value="1"/>
</dbReference>
<dbReference type="Pfam" id="PF14304">
    <property type="entry name" value="CSTF_C"/>
    <property type="match status" value="1"/>
</dbReference>
<dbReference type="Gene3D" id="1.10.20.70">
    <property type="entry name" value="Transcription termination and cleavage factor, C-terminal domain"/>
    <property type="match status" value="1"/>
</dbReference>
<feature type="compositionally biased region" description="Low complexity" evidence="3">
    <location>
        <begin position="149"/>
        <end position="166"/>
    </location>
</feature>
<dbReference type="STRING" id="1789683.A0A1X7R6A7"/>
<protein>
    <submittedName>
        <fullName evidence="6">Similar to Saccharomyces cerevisiae YGR156W PTI1 Essential protein that is a component of CPF (Cleavage and polyadenylation factor)</fullName>
    </submittedName>
</protein>